<feature type="compositionally biased region" description="Pro residues" evidence="1">
    <location>
        <begin position="81"/>
        <end position="90"/>
    </location>
</feature>
<comment type="caution">
    <text evidence="2">The sequence shown here is derived from an EMBL/GenBank/DDBJ whole genome shotgun (WGS) entry which is preliminary data.</text>
</comment>
<accession>A0ABW1CU99</accession>
<proteinExistence type="predicted"/>
<evidence type="ECO:0000313" key="3">
    <source>
        <dbReference type="Proteomes" id="UP001596058"/>
    </source>
</evidence>
<dbReference type="RefSeq" id="WP_379517899.1">
    <property type="nucleotide sequence ID" value="NZ_JBHSPA010000037.1"/>
</dbReference>
<sequence>MPAIPASTKTSLDQRLTLHAREHWPQLVTVHVRYHGQFAYGEGQLPDGGRLPLMRLRYGGSATYWGWPSTPPATTATRPHPGLPAPLRTP</sequence>
<evidence type="ECO:0000313" key="2">
    <source>
        <dbReference type="EMBL" id="MFC5828396.1"/>
    </source>
</evidence>
<dbReference type="EMBL" id="JBHSPA010000037">
    <property type="protein sequence ID" value="MFC5828396.1"/>
    <property type="molecule type" value="Genomic_DNA"/>
</dbReference>
<keyword evidence="3" id="KW-1185">Reference proteome</keyword>
<dbReference type="Proteomes" id="UP001596058">
    <property type="component" value="Unassembled WGS sequence"/>
</dbReference>
<reference evidence="3" key="1">
    <citation type="journal article" date="2019" name="Int. J. Syst. Evol. Microbiol.">
        <title>The Global Catalogue of Microorganisms (GCM) 10K type strain sequencing project: providing services to taxonomists for standard genome sequencing and annotation.</title>
        <authorList>
            <consortium name="The Broad Institute Genomics Platform"/>
            <consortium name="The Broad Institute Genome Sequencing Center for Infectious Disease"/>
            <person name="Wu L."/>
            <person name="Ma J."/>
        </authorList>
    </citation>
    <scope>NUCLEOTIDE SEQUENCE [LARGE SCALE GENOMIC DNA]</scope>
    <source>
        <strain evidence="3">CCUG 53903</strain>
    </source>
</reference>
<gene>
    <name evidence="2" type="ORF">ACFPZ3_31390</name>
</gene>
<feature type="region of interest" description="Disordered" evidence="1">
    <location>
        <begin position="69"/>
        <end position="90"/>
    </location>
</feature>
<evidence type="ECO:0000256" key="1">
    <source>
        <dbReference type="SAM" id="MobiDB-lite"/>
    </source>
</evidence>
<organism evidence="2 3">
    <name type="scientific">Nonomuraea insulae</name>
    <dbReference type="NCBI Taxonomy" id="1616787"/>
    <lineage>
        <taxon>Bacteria</taxon>
        <taxon>Bacillati</taxon>
        <taxon>Actinomycetota</taxon>
        <taxon>Actinomycetes</taxon>
        <taxon>Streptosporangiales</taxon>
        <taxon>Streptosporangiaceae</taxon>
        <taxon>Nonomuraea</taxon>
    </lineage>
</organism>
<name>A0ABW1CU99_9ACTN</name>
<protein>
    <submittedName>
        <fullName evidence="2">Uncharacterized protein</fullName>
    </submittedName>
</protein>